<dbReference type="STRING" id="435908.IDSA_08390"/>
<protein>
    <submittedName>
        <fullName evidence="2">Uncharacterized protein</fullName>
    </submittedName>
</protein>
<evidence type="ECO:0000313" key="2">
    <source>
        <dbReference type="EMBL" id="KFZ30548.1"/>
    </source>
</evidence>
<reference evidence="2 3" key="1">
    <citation type="submission" date="2014-06" db="EMBL/GenBank/DDBJ databases">
        <title>The draft genome sequence of Idiomarina salinarum ISL-52.</title>
        <authorList>
            <person name="Du J."/>
            <person name="Shao Z."/>
        </authorList>
    </citation>
    <scope>NUCLEOTIDE SEQUENCE [LARGE SCALE GENOMIC DNA]</scope>
    <source>
        <strain evidence="2 3">ISL-52</strain>
    </source>
</reference>
<keyword evidence="1" id="KW-0732">Signal</keyword>
<dbReference type="OrthoDB" id="5772064at2"/>
<name>A0A094L715_9GAMM</name>
<evidence type="ECO:0000313" key="3">
    <source>
        <dbReference type="Proteomes" id="UP000054363"/>
    </source>
</evidence>
<dbReference type="EMBL" id="JPER01000004">
    <property type="protein sequence ID" value="KFZ30548.1"/>
    <property type="molecule type" value="Genomic_DNA"/>
</dbReference>
<organism evidence="2 3">
    <name type="scientific">Pseudidiomarina salinarum</name>
    <dbReference type="NCBI Taxonomy" id="435908"/>
    <lineage>
        <taxon>Bacteria</taxon>
        <taxon>Pseudomonadati</taxon>
        <taxon>Pseudomonadota</taxon>
        <taxon>Gammaproteobacteria</taxon>
        <taxon>Alteromonadales</taxon>
        <taxon>Idiomarinaceae</taxon>
        <taxon>Pseudidiomarina</taxon>
    </lineage>
</organism>
<sequence length="97" mass="10812">MTYRFGSVAVICGIVLLSAMSNPASQVEAANLAQQCDKLMRYAEAEQAKLVCSAASEEVTWSSWFTGSRSTQFHYLDLFELLFGDTAQRDYSSNKLR</sequence>
<dbReference type="Proteomes" id="UP000054363">
    <property type="component" value="Unassembled WGS sequence"/>
</dbReference>
<gene>
    <name evidence="2" type="ORF">IDSA_08390</name>
</gene>
<accession>A0A094L715</accession>
<dbReference type="AlphaFoldDB" id="A0A094L715"/>
<dbReference type="RefSeq" id="WP_034775796.1">
    <property type="nucleotide sequence ID" value="NZ_JPER01000004.1"/>
</dbReference>
<keyword evidence="3" id="KW-1185">Reference proteome</keyword>
<proteinExistence type="predicted"/>
<dbReference type="eggNOG" id="ENOG5031ASI">
    <property type="taxonomic scope" value="Bacteria"/>
</dbReference>
<evidence type="ECO:0000256" key="1">
    <source>
        <dbReference type="SAM" id="SignalP"/>
    </source>
</evidence>
<feature type="signal peptide" evidence="1">
    <location>
        <begin position="1"/>
        <end position="24"/>
    </location>
</feature>
<comment type="caution">
    <text evidence="2">The sequence shown here is derived from an EMBL/GenBank/DDBJ whole genome shotgun (WGS) entry which is preliminary data.</text>
</comment>
<feature type="chain" id="PRO_5001900852" evidence="1">
    <location>
        <begin position="25"/>
        <end position="97"/>
    </location>
</feature>